<gene>
    <name evidence="1" type="ORF">PC9H_010203</name>
</gene>
<dbReference type="GeneID" id="59380021"/>
<evidence type="ECO:0000313" key="2">
    <source>
        <dbReference type="Proteomes" id="UP000623687"/>
    </source>
</evidence>
<dbReference type="RefSeq" id="XP_036629086.1">
    <property type="nucleotide sequence ID" value="XM_036779697.1"/>
</dbReference>
<accession>A0A8H6ZQI5</accession>
<comment type="caution">
    <text evidence="1">The sequence shown here is derived from an EMBL/GenBank/DDBJ whole genome shotgun (WGS) entry which is preliminary data.</text>
</comment>
<evidence type="ECO:0008006" key="3">
    <source>
        <dbReference type="Google" id="ProtNLM"/>
    </source>
</evidence>
<dbReference type="OrthoDB" id="10293769at2759"/>
<sequence>MGNLLKAPPEVLSRIARYLPTQADCLALSLTSRELQVAGETQFYRNVTFNLKDISSDERRLEAFVRCLMTRQDRCSWVQSLSVTLSNRSLTRMEHKILAIVINILPSLRSFKYIDYSANNSVYHTAIDFHPPRRPLQAETSLRQFTCLNANILDQEPFLAFLHFHHGLQHLEFSEDALNVPHLGKGILPNLETLRAPVDVILRLLPGRHIKRIKTTISQDMAPIWVHTPRAAFDTTRVFSSSVCGDAEELLESLVLRMSNLEFLEIEDETCISLSILRCTKIKFLRLRNLWGEFSARVVFNRVPALECIELQHTVELSAGVISLRWCRDVEKPYIVSWDCKVKEEWLRDWRKDLFVRHDMCHDDDVPVFDDDEVL</sequence>
<dbReference type="EMBL" id="JACETU010000007">
    <property type="protein sequence ID" value="KAF7424892.1"/>
    <property type="molecule type" value="Genomic_DNA"/>
</dbReference>
<reference evidence="1" key="1">
    <citation type="submission" date="2019-07" db="EMBL/GenBank/DDBJ databases">
        <authorList>
            <person name="Palmer J.M."/>
        </authorList>
    </citation>
    <scope>NUCLEOTIDE SEQUENCE</scope>
    <source>
        <strain evidence="1">PC9</strain>
    </source>
</reference>
<keyword evidence="2" id="KW-1185">Reference proteome</keyword>
<dbReference type="AlphaFoldDB" id="A0A8H6ZQI5"/>
<organism evidence="1 2">
    <name type="scientific">Pleurotus ostreatus</name>
    <name type="common">Oyster mushroom</name>
    <name type="synonym">White-rot fungus</name>
    <dbReference type="NCBI Taxonomy" id="5322"/>
    <lineage>
        <taxon>Eukaryota</taxon>
        <taxon>Fungi</taxon>
        <taxon>Dikarya</taxon>
        <taxon>Basidiomycota</taxon>
        <taxon>Agaricomycotina</taxon>
        <taxon>Agaricomycetes</taxon>
        <taxon>Agaricomycetidae</taxon>
        <taxon>Agaricales</taxon>
        <taxon>Pleurotineae</taxon>
        <taxon>Pleurotaceae</taxon>
        <taxon>Pleurotus</taxon>
    </lineage>
</organism>
<evidence type="ECO:0000313" key="1">
    <source>
        <dbReference type="EMBL" id="KAF7424892.1"/>
    </source>
</evidence>
<dbReference type="Proteomes" id="UP000623687">
    <property type="component" value="Unassembled WGS sequence"/>
</dbReference>
<protein>
    <recommendedName>
        <fullName evidence="3">F-box domain-containing protein</fullName>
    </recommendedName>
</protein>
<dbReference type="VEuPathDB" id="FungiDB:PC9H_010203"/>
<name>A0A8H6ZQI5_PLEOS</name>
<proteinExistence type="predicted"/>